<evidence type="ECO:0000259" key="1">
    <source>
        <dbReference type="SMART" id="SM00471"/>
    </source>
</evidence>
<feature type="domain" description="HD/PDEase" evidence="1">
    <location>
        <begin position="45"/>
        <end position="156"/>
    </location>
</feature>
<dbReference type="SUPFAM" id="SSF109604">
    <property type="entry name" value="HD-domain/PDEase-like"/>
    <property type="match status" value="1"/>
</dbReference>
<organism evidence="2">
    <name type="scientific">uncultured Campylobacterales bacterium</name>
    <dbReference type="NCBI Taxonomy" id="352960"/>
    <lineage>
        <taxon>Bacteria</taxon>
        <taxon>Pseudomonadati</taxon>
        <taxon>Campylobacterota</taxon>
        <taxon>Epsilonproteobacteria</taxon>
        <taxon>Campylobacterales</taxon>
        <taxon>environmental samples</taxon>
    </lineage>
</organism>
<dbReference type="EMBL" id="CACVAW010000044">
    <property type="protein sequence ID" value="CAA6811350.1"/>
    <property type="molecule type" value="Genomic_DNA"/>
</dbReference>
<evidence type="ECO:0000313" key="2">
    <source>
        <dbReference type="EMBL" id="CAA6811350.1"/>
    </source>
</evidence>
<name>A0A6S6T7I9_9BACT</name>
<dbReference type="PANTHER" id="PTHR21262:SF31">
    <property type="entry name" value="GTP PYROPHOSPHOKINASE"/>
    <property type="match status" value="1"/>
</dbReference>
<sequence length="160" mass="18495">MQKMIHEKYWKELELVLPSNKFDMSRLKKAYVFADNAHITDKRKSGEPYIMHPAAVAKIVYDQELDEDCIIAAFLHDTVEDTDTSIEEVESRFTPSVATLVDSLSHFTEALNSNDIKDVKTLRKILFSMSKDFRTVCIKIADRLHNISTLQYMPKDKQIP</sequence>
<dbReference type="Gene3D" id="1.10.3210.10">
    <property type="entry name" value="Hypothetical protein af1432"/>
    <property type="match status" value="1"/>
</dbReference>
<accession>A0A6S6T7I9</accession>
<reference evidence="2" key="1">
    <citation type="submission" date="2020-01" db="EMBL/GenBank/DDBJ databases">
        <authorList>
            <person name="Meier V. D."/>
            <person name="Meier V D."/>
        </authorList>
    </citation>
    <scope>NUCLEOTIDE SEQUENCE</scope>
    <source>
        <strain evidence="2">HLG_WM_MAG_12</strain>
    </source>
</reference>
<dbReference type="SMART" id="SM00471">
    <property type="entry name" value="HDc"/>
    <property type="match status" value="1"/>
</dbReference>
<dbReference type="InterPro" id="IPR003607">
    <property type="entry name" value="HD/PDEase_dom"/>
</dbReference>
<dbReference type="PANTHER" id="PTHR21262">
    <property type="entry name" value="GUANOSINE-3',5'-BIS DIPHOSPHATE 3'-PYROPHOSPHOHYDROLASE"/>
    <property type="match status" value="1"/>
</dbReference>
<dbReference type="Pfam" id="PF13328">
    <property type="entry name" value="HD_4"/>
    <property type="match status" value="1"/>
</dbReference>
<dbReference type="AlphaFoldDB" id="A0A6S6T7I9"/>
<protein>
    <submittedName>
        <fullName evidence="2">(P)ppGpp synthetase</fullName>
    </submittedName>
</protein>
<gene>
    <name evidence="2" type="ORF">HELGO_WM6426</name>
</gene>
<proteinExistence type="predicted"/>